<dbReference type="EMBL" id="CP006990">
    <property type="protein sequence ID" value="AIC30750.1"/>
    <property type="molecule type" value="Genomic_DNA"/>
</dbReference>
<evidence type="ECO:0000313" key="2">
    <source>
        <dbReference type="Proteomes" id="UP000027180"/>
    </source>
</evidence>
<dbReference type="Proteomes" id="UP000027180">
    <property type="component" value="Plasmid pRetIE4771d"/>
</dbReference>
<gene>
    <name evidence="1" type="ORF">IE4771_PD00195</name>
</gene>
<dbReference type="HOGENOM" id="CLU_2370787_0_0_5"/>
<proteinExistence type="predicted"/>
<name>A0A060IFI3_RHIET</name>
<evidence type="ECO:0000313" key="1">
    <source>
        <dbReference type="EMBL" id="AIC30750.1"/>
    </source>
</evidence>
<protein>
    <submittedName>
        <fullName evidence="1">Uncharacterized protein</fullName>
    </submittedName>
</protein>
<organism evidence="1 2">
    <name type="scientific">Rhizobium etli bv. mimosae str. IE4771</name>
    <dbReference type="NCBI Taxonomy" id="1432050"/>
    <lineage>
        <taxon>Bacteria</taxon>
        <taxon>Pseudomonadati</taxon>
        <taxon>Pseudomonadota</taxon>
        <taxon>Alphaproteobacteria</taxon>
        <taxon>Hyphomicrobiales</taxon>
        <taxon>Rhizobiaceae</taxon>
        <taxon>Rhizobium/Agrobacterium group</taxon>
        <taxon>Rhizobium</taxon>
    </lineage>
</organism>
<keyword evidence="1" id="KW-0614">Plasmid</keyword>
<geneLocation type="plasmid" evidence="1 2">
    <name>pRetIE4771d</name>
</geneLocation>
<reference evidence="1 2" key="1">
    <citation type="submission" date="2013-12" db="EMBL/GenBank/DDBJ databases">
        <title>Complete genome sequence of Rhizobium etli bv. mimosae IE4771.</title>
        <authorList>
            <person name="Bustos P."/>
            <person name="Santamaria R.I."/>
            <person name="Lozano L."/>
            <person name="Ormeno-Orrillo E."/>
            <person name="Rogel M.A."/>
            <person name="Romero D."/>
            <person name="Cevallos M.A."/>
            <person name="Martinez-Romero E."/>
            <person name="Gonzalez V."/>
        </authorList>
    </citation>
    <scope>NUCLEOTIDE SEQUENCE [LARGE SCALE GENOMIC DNA]</scope>
    <source>
        <strain evidence="1 2">IE4771</strain>
        <plasmid evidence="2">Plasmid pRetIE4771d</plasmid>
    </source>
</reference>
<sequence>MSPSEPKLASPKRKQTLLLLERISMETDGSAVVATWENRAQIIDIMRSARGMSQELQDLWNKSGGMGRLSQDDTDKLVELLRDIGDLNEMLMRLA</sequence>
<dbReference type="AlphaFoldDB" id="A0A060IFI3"/>
<accession>A0A060IFI3</accession>
<dbReference type="KEGG" id="rei:IE4771_PD00195"/>